<dbReference type="Proteomes" id="UP000438429">
    <property type="component" value="Unassembled WGS sequence"/>
</dbReference>
<dbReference type="AlphaFoldDB" id="A0A6A4SK79"/>
<gene>
    <name evidence="1" type="ORF">F2P81_017503</name>
</gene>
<comment type="caution">
    <text evidence="1">The sequence shown here is derived from an EMBL/GenBank/DDBJ whole genome shotgun (WGS) entry which is preliminary data.</text>
</comment>
<protein>
    <submittedName>
        <fullName evidence="1">Uncharacterized protein</fullName>
    </submittedName>
</protein>
<proteinExistence type="predicted"/>
<sequence length="94" mass="10885">MRKWTENKGIRRYVTRWRRQLQLFERRVGKSNSSTHAVHARERITQKHSKAVSFKDECGIHWASTDAASSQSAGQPLTVMCSQAFIFEEGFDEV</sequence>
<name>A0A6A4SK79_SCOMX</name>
<organism evidence="1 2">
    <name type="scientific">Scophthalmus maximus</name>
    <name type="common">Turbot</name>
    <name type="synonym">Psetta maxima</name>
    <dbReference type="NCBI Taxonomy" id="52904"/>
    <lineage>
        <taxon>Eukaryota</taxon>
        <taxon>Metazoa</taxon>
        <taxon>Chordata</taxon>
        <taxon>Craniata</taxon>
        <taxon>Vertebrata</taxon>
        <taxon>Euteleostomi</taxon>
        <taxon>Actinopterygii</taxon>
        <taxon>Neopterygii</taxon>
        <taxon>Teleostei</taxon>
        <taxon>Neoteleostei</taxon>
        <taxon>Acanthomorphata</taxon>
        <taxon>Carangaria</taxon>
        <taxon>Pleuronectiformes</taxon>
        <taxon>Pleuronectoidei</taxon>
        <taxon>Scophthalmidae</taxon>
        <taxon>Scophthalmus</taxon>
    </lineage>
</organism>
<reference evidence="1 2" key="1">
    <citation type="submission" date="2019-06" db="EMBL/GenBank/DDBJ databases">
        <title>Draft genomes of female and male turbot (Scophthalmus maximus).</title>
        <authorList>
            <person name="Xu H."/>
            <person name="Xu X.-W."/>
            <person name="Shao C."/>
            <person name="Chen S."/>
        </authorList>
    </citation>
    <scope>NUCLEOTIDE SEQUENCE [LARGE SCALE GENOMIC DNA]</scope>
    <source>
        <strain evidence="1">Ysfricsl-2016a</strain>
        <tissue evidence="1">Blood</tissue>
    </source>
</reference>
<dbReference type="EMBL" id="VEVO01000015">
    <property type="protein sequence ID" value="KAF0030772.1"/>
    <property type="molecule type" value="Genomic_DNA"/>
</dbReference>
<evidence type="ECO:0000313" key="2">
    <source>
        <dbReference type="Proteomes" id="UP000438429"/>
    </source>
</evidence>
<accession>A0A6A4SK79</accession>
<evidence type="ECO:0000313" key="1">
    <source>
        <dbReference type="EMBL" id="KAF0030772.1"/>
    </source>
</evidence>